<dbReference type="EMBL" id="JAACJS010000015">
    <property type="protein sequence ID" value="NCI51379.1"/>
    <property type="molecule type" value="Genomic_DNA"/>
</dbReference>
<proteinExistence type="predicted"/>
<evidence type="ECO:0000259" key="2">
    <source>
        <dbReference type="PROSITE" id="PS50943"/>
    </source>
</evidence>
<sequence length="116" mass="13396">MPDLIKEIAARIRNYREQEGYTQIIMSDMLNLTPGAYAKIERGDVDIQVSRLYQLAEIFKVDVMNLLKDQEEIFGTSDIVARKEFDQLAADLKKYEARLENFAIKLGHSKKKTAKK</sequence>
<feature type="domain" description="HTH cro/C1-type" evidence="2">
    <location>
        <begin position="12"/>
        <end position="66"/>
    </location>
</feature>
<dbReference type="Pfam" id="PF01381">
    <property type="entry name" value="HTH_3"/>
    <property type="match status" value="1"/>
</dbReference>
<evidence type="ECO:0000313" key="4">
    <source>
        <dbReference type="Proteomes" id="UP000753802"/>
    </source>
</evidence>
<dbReference type="PANTHER" id="PTHR46797:SF1">
    <property type="entry name" value="METHYLPHOSPHONATE SYNTHASE"/>
    <property type="match status" value="1"/>
</dbReference>
<dbReference type="SMART" id="SM00530">
    <property type="entry name" value="HTH_XRE"/>
    <property type="match status" value="1"/>
</dbReference>
<protein>
    <submittedName>
        <fullName evidence="3">Helix-turn-helix domain-containing protein</fullName>
    </submittedName>
</protein>
<dbReference type="InterPro" id="IPR001387">
    <property type="entry name" value="Cro/C1-type_HTH"/>
</dbReference>
<evidence type="ECO:0000256" key="1">
    <source>
        <dbReference type="ARBA" id="ARBA00023125"/>
    </source>
</evidence>
<gene>
    <name evidence="3" type="ORF">GWC95_15730</name>
</gene>
<dbReference type="CDD" id="cd00093">
    <property type="entry name" value="HTH_XRE"/>
    <property type="match status" value="1"/>
</dbReference>
<dbReference type="InterPro" id="IPR050807">
    <property type="entry name" value="TransReg_Diox_bact_type"/>
</dbReference>
<dbReference type="SUPFAM" id="SSF47413">
    <property type="entry name" value="lambda repressor-like DNA-binding domains"/>
    <property type="match status" value="1"/>
</dbReference>
<reference evidence="3 4" key="1">
    <citation type="submission" date="2020-01" db="EMBL/GenBank/DDBJ databases">
        <title>Genome analysis.</title>
        <authorList>
            <person name="Wu S."/>
            <person name="Wang G."/>
        </authorList>
    </citation>
    <scope>NUCLEOTIDE SEQUENCE [LARGE SCALE GENOMIC DNA]</scope>
    <source>
        <strain evidence="3 4">SYL130</strain>
    </source>
</reference>
<dbReference type="InterPro" id="IPR010982">
    <property type="entry name" value="Lambda_DNA-bd_dom_sf"/>
</dbReference>
<organism evidence="3 4">
    <name type="scientific">Sediminibacterium roseum</name>
    <dbReference type="NCBI Taxonomy" id="1978412"/>
    <lineage>
        <taxon>Bacteria</taxon>
        <taxon>Pseudomonadati</taxon>
        <taxon>Bacteroidota</taxon>
        <taxon>Chitinophagia</taxon>
        <taxon>Chitinophagales</taxon>
        <taxon>Chitinophagaceae</taxon>
        <taxon>Sediminibacterium</taxon>
    </lineage>
</organism>
<evidence type="ECO:0000313" key="3">
    <source>
        <dbReference type="EMBL" id="NCI51379.1"/>
    </source>
</evidence>
<keyword evidence="4" id="KW-1185">Reference proteome</keyword>
<dbReference type="Proteomes" id="UP000753802">
    <property type="component" value="Unassembled WGS sequence"/>
</dbReference>
<dbReference type="Gene3D" id="1.10.260.40">
    <property type="entry name" value="lambda repressor-like DNA-binding domains"/>
    <property type="match status" value="1"/>
</dbReference>
<accession>A0ABW9ZYQ9</accession>
<dbReference type="PANTHER" id="PTHR46797">
    <property type="entry name" value="HTH-TYPE TRANSCRIPTIONAL REGULATOR"/>
    <property type="match status" value="1"/>
</dbReference>
<keyword evidence="1" id="KW-0238">DNA-binding</keyword>
<dbReference type="PROSITE" id="PS50943">
    <property type="entry name" value="HTH_CROC1"/>
    <property type="match status" value="1"/>
</dbReference>
<name>A0ABW9ZYQ9_9BACT</name>
<dbReference type="RefSeq" id="WP_161819663.1">
    <property type="nucleotide sequence ID" value="NZ_JAACJS010000015.1"/>
</dbReference>
<comment type="caution">
    <text evidence="3">The sequence shown here is derived from an EMBL/GenBank/DDBJ whole genome shotgun (WGS) entry which is preliminary data.</text>
</comment>